<organism evidence="3 4">
    <name type="scientific">Cellulomonas aerilata</name>
    <dbReference type="NCBI Taxonomy" id="515326"/>
    <lineage>
        <taxon>Bacteria</taxon>
        <taxon>Bacillati</taxon>
        <taxon>Actinomycetota</taxon>
        <taxon>Actinomycetes</taxon>
        <taxon>Micrococcales</taxon>
        <taxon>Cellulomonadaceae</taxon>
        <taxon>Cellulomonas</taxon>
    </lineage>
</organism>
<name>A0A512D9V5_9CELL</name>
<keyword evidence="2" id="KW-0472">Membrane</keyword>
<feature type="transmembrane region" description="Helical" evidence="2">
    <location>
        <begin position="231"/>
        <end position="251"/>
    </location>
</feature>
<evidence type="ECO:0000313" key="3">
    <source>
        <dbReference type="EMBL" id="GEO33249.1"/>
    </source>
</evidence>
<dbReference type="PANTHER" id="PTHR37305:SF1">
    <property type="entry name" value="MEMBRANE PROTEIN"/>
    <property type="match status" value="1"/>
</dbReference>
<feature type="transmembrane region" description="Helical" evidence="2">
    <location>
        <begin position="282"/>
        <end position="303"/>
    </location>
</feature>
<reference evidence="3 4" key="1">
    <citation type="submission" date="2019-07" db="EMBL/GenBank/DDBJ databases">
        <title>Whole genome shotgun sequence of Cellulomonas aerilata NBRC 106308.</title>
        <authorList>
            <person name="Hosoyama A."/>
            <person name="Uohara A."/>
            <person name="Ohji S."/>
            <person name="Ichikawa N."/>
        </authorList>
    </citation>
    <scope>NUCLEOTIDE SEQUENCE [LARGE SCALE GENOMIC DNA]</scope>
    <source>
        <strain evidence="3 4">NBRC 106308</strain>
    </source>
</reference>
<evidence type="ECO:0000256" key="1">
    <source>
        <dbReference type="SAM" id="MobiDB-lite"/>
    </source>
</evidence>
<keyword evidence="4" id="KW-1185">Reference proteome</keyword>
<dbReference type="AlphaFoldDB" id="A0A512D9V5"/>
<dbReference type="Proteomes" id="UP000321181">
    <property type="component" value="Unassembled WGS sequence"/>
</dbReference>
<gene>
    <name evidence="3" type="ORF">CAE01nite_09740</name>
</gene>
<feature type="transmembrane region" description="Helical" evidence="2">
    <location>
        <begin position="117"/>
        <end position="141"/>
    </location>
</feature>
<proteinExistence type="predicted"/>
<comment type="caution">
    <text evidence="3">The sequence shown here is derived from an EMBL/GenBank/DDBJ whole genome shotgun (WGS) entry which is preliminary data.</text>
</comment>
<dbReference type="PANTHER" id="PTHR37305">
    <property type="entry name" value="INTEGRAL MEMBRANE PROTEIN-RELATED"/>
    <property type="match status" value="1"/>
</dbReference>
<keyword evidence="2" id="KW-0812">Transmembrane</keyword>
<keyword evidence="2" id="KW-1133">Transmembrane helix</keyword>
<protein>
    <submittedName>
        <fullName evidence="3">ABC transporter permease</fullName>
    </submittedName>
</protein>
<dbReference type="EMBL" id="BJYY01000004">
    <property type="protein sequence ID" value="GEO33249.1"/>
    <property type="molecule type" value="Genomic_DNA"/>
</dbReference>
<dbReference type="RefSeq" id="WP_186816421.1">
    <property type="nucleotide sequence ID" value="NZ_BAAARM010000002.1"/>
</dbReference>
<evidence type="ECO:0000256" key="2">
    <source>
        <dbReference type="SAM" id="Phobius"/>
    </source>
</evidence>
<feature type="transmembrane region" description="Helical" evidence="2">
    <location>
        <begin position="162"/>
        <end position="188"/>
    </location>
</feature>
<evidence type="ECO:0000313" key="4">
    <source>
        <dbReference type="Proteomes" id="UP000321181"/>
    </source>
</evidence>
<sequence length="308" mass="30244">MSRTTAPSVAPTAAGGPGRPARTAAGVAPARGGSPATAPAAGHGVRPPAVGTVTAVRRAARAELLKVLTLRSTRAAVLVAMISLVVLAAFMAVGSVVQEAPPDPSLSAADVVLGATVSGVTLAFYAAATLGVIAVTGEYASGTIRSTLAAVPRRGVLVAGKALAVVTVVLASTLVAAVLALVTVRLVLASGGVPTATDPAVTARVVVGTALHLSVVALVGSGFGWLLHSTAGAIASVVGLLVVLPALAFLLPRPVADVVRPFLPDVAGAAVYQPVPDLIGPWTGFAVFAAYAAVVLLAGAAAVRRRDV</sequence>
<feature type="region of interest" description="Disordered" evidence="1">
    <location>
        <begin position="1"/>
        <end position="45"/>
    </location>
</feature>
<feature type="transmembrane region" description="Helical" evidence="2">
    <location>
        <begin position="200"/>
        <end position="219"/>
    </location>
</feature>
<feature type="transmembrane region" description="Helical" evidence="2">
    <location>
        <begin position="75"/>
        <end position="97"/>
    </location>
</feature>
<feature type="compositionally biased region" description="Low complexity" evidence="1">
    <location>
        <begin position="9"/>
        <end position="33"/>
    </location>
</feature>
<accession>A0A512D9V5</accession>